<proteinExistence type="predicted"/>
<evidence type="ECO:0008006" key="3">
    <source>
        <dbReference type="Google" id="ProtNLM"/>
    </source>
</evidence>
<dbReference type="EMBL" id="ATIR01000038">
    <property type="protein sequence ID" value="EPI09127.1"/>
    <property type="molecule type" value="Genomic_DNA"/>
</dbReference>
<dbReference type="Proteomes" id="UP000015750">
    <property type="component" value="Unassembled WGS sequence"/>
</dbReference>
<reference evidence="1 2" key="1">
    <citation type="submission" date="2013-06" db="EMBL/GenBank/DDBJ databases">
        <authorList>
            <person name="Weinstock G."/>
            <person name="Sodergren E."/>
            <person name="Lobos E.A."/>
            <person name="Fulton L."/>
            <person name="Fulton R."/>
            <person name="Courtney L."/>
            <person name="Fronick C."/>
            <person name="O'Laughlin M."/>
            <person name="Godfrey J."/>
            <person name="Wilson R.M."/>
            <person name="Miner T."/>
            <person name="Farmer C."/>
            <person name="Delehaunty K."/>
            <person name="Cordes M."/>
            <person name="Minx P."/>
            <person name="Tomlinson C."/>
            <person name="Chen J."/>
            <person name="Wollam A."/>
            <person name="Pepin K.H."/>
            <person name="Bhonagiri V."/>
            <person name="Zhang X."/>
            <person name="Warren W."/>
            <person name="Mitreva M."/>
            <person name="Mardis E.R."/>
            <person name="Wilson R.K."/>
        </authorList>
    </citation>
    <scope>NUCLEOTIDE SEQUENCE [LARGE SCALE GENOMIC DNA]</scope>
    <source>
        <strain evidence="1 2">RP2S-4</strain>
    </source>
</reference>
<organism evidence="1 2">
    <name type="scientific">Enterococcus faecalis RP2S-4</name>
    <dbReference type="NCBI Taxonomy" id="1244145"/>
    <lineage>
        <taxon>Bacteria</taxon>
        <taxon>Bacillati</taxon>
        <taxon>Bacillota</taxon>
        <taxon>Bacilli</taxon>
        <taxon>Lactobacillales</taxon>
        <taxon>Enterococcaceae</taxon>
        <taxon>Enterococcus</taxon>
    </lineage>
</organism>
<dbReference type="AlphaFoldDB" id="A0ABC9TKA0"/>
<gene>
    <name evidence="1" type="ORF">D358_01293</name>
</gene>
<name>A0ABC9TKA0_ENTFL</name>
<dbReference type="RefSeq" id="WP_016627271.1">
    <property type="nucleotide sequence ID" value="NZ_KE351868.1"/>
</dbReference>
<evidence type="ECO:0000313" key="2">
    <source>
        <dbReference type="Proteomes" id="UP000015750"/>
    </source>
</evidence>
<evidence type="ECO:0000313" key="1">
    <source>
        <dbReference type="EMBL" id="EPI09127.1"/>
    </source>
</evidence>
<sequence>MGCKKNFVIKVSQNFGGGVEQWYYYSGTTYTVQGEVFGNFMDDIRNAKDYTSKKRAENAMEKLKIKVGNWSNMMVTQKQANMTTFKRGEDMAGTHLNKSGTQQKKRIYFEVSEEAAKMWDEIVCYEKSKSSNKKRYYPAHTMEKLIRSRYELLKAFGE</sequence>
<accession>A0ABC9TKA0</accession>
<comment type="caution">
    <text evidence="1">The sequence shown here is derived from an EMBL/GenBank/DDBJ whole genome shotgun (WGS) entry which is preliminary data.</text>
</comment>
<protein>
    <recommendedName>
        <fullName evidence="3">Phage protein</fullName>
    </recommendedName>
</protein>